<name>A0ABR7MU23_9FIRM</name>
<proteinExistence type="predicted"/>
<protein>
    <submittedName>
        <fullName evidence="1">Uncharacterized protein</fullName>
    </submittedName>
</protein>
<gene>
    <name evidence="1" type="ORF">H8700_03370</name>
</gene>
<organism evidence="1 2">
    <name type="scientific">Jutongia hominis</name>
    <dbReference type="NCBI Taxonomy" id="2763664"/>
    <lineage>
        <taxon>Bacteria</taxon>
        <taxon>Bacillati</taxon>
        <taxon>Bacillota</taxon>
        <taxon>Clostridia</taxon>
        <taxon>Lachnospirales</taxon>
        <taxon>Lachnospiraceae</taxon>
        <taxon>Jutongia</taxon>
    </lineage>
</organism>
<dbReference type="Proteomes" id="UP000637513">
    <property type="component" value="Unassembled WGS sequence"/>
</dbReference>
<dbReference type="RefSeq" id="WP_249303121.1">
    <property type="nucleotide sequence ID" value="NZ_JACRSW010000011.1"/>
</dbReference>
<evidence type="ECO:0000313" key="1">
    <source>
        <dbReference type="EMBL" id="MBC8556747.1"/>
    </source>
</evidence>
<evidence type="ECO:0000313" key="2">
    <source>
        <dbReference type="Proteomes" id="UP000637513"/>
    </source>
</evidence>
<sequence length="46" mass="5337">MTNDSRRFGFTYGYDDAVTAAMQERTYQWMDIVFVDFGEISGDCLL</sequence>
<keyword evidence="2" id="KW-1185">Reference proteome</keyword>
<comment type="caution">
    <text evidence="1">The sequence shown here is derived from an EMBL/GenBank/DDBJ whole genome shotgun (WGS) entry which is preliminary data.</text>
</comment>
<accession>A0ABR7MU23</accession>
<reference evidence="1 2" key="1">
    <citation type="submission" date="2020-08" db="EMBL/GenBank/DDBJ databases">
        <title>Genome public.</title>
        <authorList>
            <person name="Liu C."/>
            <person name="Sun Q."/>
        </authorList>
    </citation>
    <scope>NUCLEOTIDE SEQUENCE [LARGE SCALE GENOMIC DNA]</scope>
    <source>
        <strain evidence="1 2">BX3</strain>
    </source>
</reference>
<dbReference type="EMBL" id="JACRSW010000011">
    <property type="protein sequence ID" value="MBC8556747.1"/>
    <property type="molecule type" value="Genomic_DNA"/>
</dbReference>